<accession>A0ABY1DKT8</accession>
<sequence length="38" mass="4297">MFRAHERFDGDGALTDEFTRTVLTDLLSELAARIKRGS</sequence>
<keyword evidence="2" id="KW-1185">Reference proteome</keyword>
<proteinExistence type="predicted"/>
<evidence type="ECO:0000313" key="2">
    <source>
        <dbReference type="Proteomes" id="UP000199690"/>
    </source>
</evidence>
<gene>
    <name evidence="1" type="ORF">SAMN05216506_101465</name>
</gene>
<comment type="caution">
    <text evidence="1">The sequence shown here is derived from an EMBL/GenBank/DDBJ whole genome shotgun (WGS) entry which is preliminary data.</text>
</comment>
<dbReference type="EMBL" id="FOME01000001">
    <property type="protein sequence ID" value="SFC32229.1"/>
    <property type="molecule type" value="Genomic_DNA"/>
</dbReference>
<name>A0ABY1DKT8_9PSEU</name>
<organism evidence="1 2">
    <name type="scientific">Saccharopolyspora kobensis</name>
    <dbReference type="NCBI Taxonomy" id="146035"/>
    <lineage>
        <taxon>Bacteria</taxon>
        <taxon>Bacillati</taxon>
        <taxon>Actinomycetota</taxon>
        <taxon>Actinomycetes</taxon>
        <taxon>Pseudonocardiales</taxon>
        <taxon>Pseudonocardiaceae</taxon>
        <taxon>Saccharopolyspora</taxon>
    </lineage>
</organism>
<reference evidence="1 2" key="1">
    <citation type="submission" date="2016-10" db="EMBL/GenBank/DDBJ databases">
        <authorList>
            <person name="Varghese N."/>
            <person name="Submissions S."/>
        </authorList>
    </citation>
    <scope>NUCLEOTIDE SEQUENCE [LARGE SCALE GENOMIC DNA]</scope>
    <source>
        <strain evidence="1 2">CGMCC 4.3529</strain>
    </source>
</reference>
<protein>
    <submittedName>
        <fullName evidence="1">Chromate reductase</fullName>
    </submittedName>
</protein>
<evidence type="ECO:0000313" key="1">
    <source>
        <dbReference type="EMBL" id="SFC32229.1"/>
    </source>
</evidence>
<dbReference type="Proteomes" id="UP000199690">
    <property type="component" value="Unassembled WGS sequence"/>
</dbReference>